<keyword evidence="1" id="KW-0812">Transmembrane</keyword>
<keyword evidence="1" id="KW-1133">Transmembrane helix</keyword>
<dbReference type="AlphaFoldDB" id="A0A4Y9FVZ9"/>
<accession>A0A4Y9FVZ9</accession>
<dbReference type="EMBL" id="SPQB01000014">
    <property type="protein sequence ID" value="TFU33035.1"/>
    <property type="molecule type" value="Genomic_DNA"/>
</dbReference>
<keyword evidence="3" id="KW-1185">Reference proteome</keyword>
<feature type="transmembrane region" description="Helical" evidence="1">
    <location>
        <begin position="14"/>
        <end position="34"/>
    </location>
</feature>
<evidence type="ECO:0000313" key="3">
    <source>
        <dbReference type="Proteomes" id="UP000298358"/>
    </source>
</evidence>
<sequence length="71" mass="7599">MTSLPAGTRHGRAVVFWAGYLLALAALIVGAVVLGTRLWHVLLMTFLAILLLVLCAVLVWAGGALFRDLEP</sequence>
<organism evidence="2 3">
    <name type="scientific">Microbacterium paludicola</name>
    <dbReference type="NCBI Taxonomy" id="300019"/>
    <lineage>
        <taxon>Bacteria</taxon>
        <taxon>Bacillati</taxon>
        <taxon>Actinomycetota</taxon>
        <taxon>Actinomycetes</taxon>
        <taxon>Micrococcales</taxon>
        <taxon>Microbacteriaceae</taxon>
        <taxon>Microbacterium</taxon>
    </lineage>
</organism>
<reference evidence="2 3" key="1">
    <citation type="submission" date="2019-03" db="EMBL/GenBank/DDBJ databases">
        <title>Diversity of the mouse oral microbiome.</title>
        <authorList>
            <person name="Joseph S."/>
            <person name="Aduse-Opoku J."/>
            <person name="Curtis M."/>
            <person name="Wade W."/>
            <person name="Hashim A."/>
        </authorList>
    </citation>
    <scope>NUCLEOTIDE SEQUENCE [LARGE SCALE GENOMIC DNA]</scope>
    <source>
        <strain evidence="2 3">P1012</strain>
    </source>
</reference>
<comment type="caution">
    <text evidence="2">The sequence shown here is derived from an EMBL/GenBank/DDBJ whole genome shotgun (WGS) entry which is preliminary data.</text>
</comment>
<protein>
    <submittedName>
        <fullName evidence="2">Uncharacterized protein</fullName>
    </submittedName>
</protein>
<gene>
    <name evidence="2" type="ORF">E4U02_07400</name>
</gene>
<name>A0A4Y9FVZ9_9MICO</name>
<evidence type="ECO:0000313" key="2">
    <source>
        <dbReference type="EMBL" id="TFU33035.1"/>
    </source>
</evidence>
<dbReference type="Proteomes" id="UP000298358">
    <property type="component" value="Unassembled WGS sequence"/>
</dbReference>
<keyword evidence="1" id="KW-0472">Membrane</keyword>
<evidence type="ECO:0000256" key="1">
    <source>
        <dbReference type="SAM" id="Phobius"/>
    </source>
</evidence>
<dbReference type="RefSeq" id="WP_135114213.1">
    <property type="nucleotide sequence ID" value="NZ_JADGLL010000014.1"/>
</dbReference>
<proteinExistence type="predicted"/>
<feature type="transmembrane region" description="Helical" evidence="1">
    <location>
        <begin position="41"/>
        <end position="66"/>
    </location>
</feature>